<evidence type="ECO:0000259" key="1">
    <source>
        <dbReference type="Pfam" id="PF00425"/>
    </source>
</evidence>
<dbReference type="PANTHER" id="PTHR11236:SF50">
    <property type="entry name" value="AMINODEOXYCHORISMATE SYNTHASE COMPONENT 1"/>
    <property type="match status" value="1"/>
</dbReference>
<dbReference type="AlphaFoldDB" id="A0A094Q631"/>
<name>A0A094Q631_9ZZZZ</name>
<dbReference type="PANTHER" id="PTHR11236">
    <property type="entry name" value="AMINOBENZOATE/ANTHRANILATE SYNTHASE"/>
    <property type="match status" value="1"/>
</dbReference>
<dbReference type="GO" id="GO:0046820">
    <property type="term" value="F:4-amino-4-deoxychorismate synthase activity"/>
    <property type="evidence" value="ECO:0007669"/>
    <property type="project" value="TreeGrafter"/>
</dbReference>
<dbReference type="InterPro" id="IPR019999">
    <property type="entry name" value="Anth_synth_I-like"/>
</dbReference>
<dbReference type="Pfam" id="PF00425">
    <property type="entry name" value="Chorismate_bind"/>
    <property type="match status" value="1"/>
</dbReference>
<sequence>MNAGVEPIFWMGNRYATNLQLVTHDPREITDDGFWAISISFEGQWTCAKFSDVEQSDFKTDVSEFVTDKFTSSMSKEDYISYVSSIQEDISNGEVYQVNACRILSAAINPEFSLAPLFSSILNNNPAPFASYLRIPGLEIASASPELFLKRSGSKVTSSPIKGTRPSGGSDFGSKDQAENIMIVDLIRNDLGQICKDGSIDVPRLLAIEVHPGLDHLVSDVTGQLKDDLNWQQIIAPLLPPGSVSGAPKSSAVRIIAEHEYIRGPYCGAIGWIQGDSCELAVAIRTFWKDENALKFGTGAGITWASDPQAEWEETELKAQRLIKIASGEIS</sequence>
<accession>A0A094Q631</accession>
<gene>
    <name evidence="2" type="ORF">GM50_11555</name>
</gene>
<protein>
    <recommendedName>
        <fullName evidence="1">Chorismate-utilising enzyme C-terminal domain-containing protein</fullName>
    </recommendedName>
</protein>
<dbReference type="SUPFAM" id="SSF56322">
    <property type="entry name" value="ADC synthase"/>
    <property type="match status" value="1"/>
</dbReference>
<proteinExistence type="predicted"/>
<dbReference type="GO" id="GO:0000162">
    <property type="term" value="P:L-tryptophan biosynthetic process"/>
    <property type="evidence" value="ECO:0007669"/>
    <property type="project" value="TreeGrafter"/>
</dbReference>
<comment type="caution">
    <text evidence="2">The sequence shown here is derived from an EMBL/GenBank/DDBJ whole genome shotgun (WGS) entry which is preliminary data.</text>
</comment>
<dbReference type="EMBL" id="JNSK01000041">
    <property type="protein sequence ID" value="KGA17524.1"/>
    <property type="molecule type" value="Genomic_DNA"/>
</dbReference>
<dbReference type="InterPro" id="IPR005801">
    <property type="entry name" value="ADC_synthase"/>
</dbReference>
<feature type="domain" description="Chorismate-utilising enzyme C-terminal" evidence="1">
    <location>
        <begin position="76"/>
        <end position="318"/>
    </location>
</feature>
<dbReference type="PRINTS" id="PR00095">
    <property type="entry name" value="ANTSNTHASEI"/>
</dbReference>
<evidence type="ECO:0000313" key="2">
    <source>
        <dbReference type="EMBL" id="KGA17524.1"/>
    </source>
</evidence>
<organism evidence="2">
    <name type="scientific">freshwater metagenome</name>
    <dbReference type="NCBI Taxonomy" id="449393"/>
    <lineage>
        <taxon>unclassified sequences</taxon>
        <taxon>metagenomes</taxon>
        <taxon>ecological metagenomes</taxon>
    </lineage>
</organism>
<dbReference type="InterPro" id="IPR015890">
    <property type="entry name" value="Chorismate_C"/>
</dbReference>
<reference evidence="2" key="1">
    <citation type="submission" date="2014-05" db="EMBL/GenBank/DDBJ databases">
        <title>Key roles for freshwater Actinobacteria revealed by deep metagenomic sequencing.</title>
        <authorList>
            <person name="Ghai R."/>
            <person name="Mizuno C.M."/>
            <person name="Picazo A."/>
            <person name="Camacho A."/>
            <person name="Rodriguez-Valera F."/>
        </authorList>
    </citation>
    <scope>NUCLEOTIDE SEQUENCE</scope>
</reference>
<dbReference type="Gene3D" id="3.60.120.10">
    <property type="entry name" value="Anthranilate synthase"/>
    <property type="match status" value="1"/>
</dbReference>